<dbReference type="Pfam" id="PF08241">
    <property type="entry name" value="Methyltransf_11"/>
    <property type="match status" value="1"/>
</dbReference>
<dbReference type="SUPFAM" id="SSF53335">
    <property type="entry name" value="S-adenosyl-L-methionine-dependent methyltransferases"/>
    <property type="match status" value="1"/>
</dbReference>
<evidence type="ECO:0000313" key="2">
    <source>
        <dbReference type="EMBL" id="GAA0970414.1"/>
    </source>
</evidence>
<keyword evidence="3" id="KW-1185">Reference proteome</keyword>
<keyword evidence="2" id="KW-0808">Transferase</keyword>
<dbReference type="PANTHER" id="PTHR42912:SF93">
    <property type="entry name" value="N6-ADENOSINE-METHYLTRANSFERASE TMT1A"/>
    <property type="match status" value="1"/>
</dbReference>
<dbReference type="InterPro" id="IPR029063">
    <property type="entry name" value="SAM-dependent_MTases_sf"/>
</dbReference>
<evidence type="ECO:0000313" key="3">
    <source>
        <dbReference type="Proteomes" id="UP001500665"/>
    </source>
</evidence>
<reference evidence="2 3" key="1">
    <citation type="journal article" date="2019" name="Int. J. Syst. Evol. Microbiol.">
        <title>The Global Catalogue of Microorganisms (GCM) 10K type strain sequencing project: providing services to taxonomists for standard genome sequencing and annotation.</title>
        <authorList>
            <consortium name="The Broad Institute Genomics Platform"/>
            <consortium name="The Broad Institute Genome Sequencing Center for Infectious Disease"/>
            <person name="Wu L."/>
            <person name="Ma J."/>
        </authorList>
    </citation>
    <scope>NUCLEOTIDE SEQUENCE [LARGE SCALE GENOMIC DNA]</scope>
    <source>
        <strain evidence="2 3">JCM 10696</strain>
    </source>
</reference>
<keyword evidence="2" id="KW-0489">Methyltransferase</keyword>
<dbReference type="InterPro" id="IPR050508">
    <property type="entry name" value="Methyltransf_Superfamily"/>
</dbReference>
<gene>
    <name evidence="2" type="ORF">GCM10009550_78120</name>
</gene>
<sequence>MTDQEKYTHGHHDSVLRSHRWRTVENSAAYLAPHLGPDDVLLDVGCGPGSITVDLASRVGKVVGVDLAAEVLEEARAKAEGVANVSFRAADVYELPFEDGTFDVVHTHQTLQHVADPVRALREMRRVCRPGGIVAARESDYAGKVWYPASPEIEEWLALYDRCARANGGEPNAGRHLLAWAHAAGFTEVTPSASTWCHATEEERRWWGEMWRDRILRSAMAGQALDSGYATREDLERISRGWQAFADHPDGWFTLLHGEILCRA</sequence>
<dbReference type="EMBL" id="BAAAHH010000075">
    <property type="protein sequence ID" value="GAA0970414.1"/>
    <property type="molecule type" value="Genomic_DNA"/>
</dbReference>
<dbReference type="Proteomes" id="UP001500665">
    <property type="component" value="Unassembled WGS sequence"/>
</dbReference>
<organism evidence="2 3">
    <name type="scientific">Actinocorallia libanotica</name>
    <dbReference type="NCBI Taxonomy" id="46162"/>
    <lineage>
        <taxon>Bacteria</taxon>
        <taxon>Bacillati</taxon>
        <taxon>Actinomycetota</taxon>
        <taxon>Actinomycetes</taxon>
        <taxon>Streptosporangiales</taxon>
        <taxon>Thermomonosporaceae</taxon>
        <taxon>Actinocorallia</taxon>
    </lineage>
</organism>
<proteinExistence type="predicted"/>
<feature type="domain" description="Methyltransferase type 11" evidence="1">
    <location>
        <begin position="42"/>
        <end position="135"/>
    </location>
</feature>
<accession>A0ABN1S2T8</accession>
<dbReference type="Gene3D" id="3.40.50.150">
    <property type="entry name" value="Vaccinia Virus protein VP39"/>
    <property type="match status" value="1"/>
</dbReference>
<dbReference type="InterPro" id="IPR013216">
    <property type="entry name" value="Methyltransf_11"/>
</dbReference>
<evidence type="ECO:0000259" key="1">
    <source>
        <dbReference type="Pfam" id="PF08241"/>
    </source>
</evidence>
<name>A0ABN1S2T8_9ACTN</name>
<comment type="caution">
    <text evidence="2">The sequence shown here is derived from an EMBL/GenBank/DDBJ whole genome shotgun (WGS) entry which is preliminary data.</text>
</comment>
<dbReference type="GO" id="GO:0032259">
    <property type="term" value="P:methylation"/>
    <property type="evidence" value="ECO:0007669"/>
    <property type="project" value="UniProtKB-KW"/>
</dbReference>
<dbReference type="GO" id="GO:0008168">
    <property type="term" value="F:methyltransferase activity"/>
    <property type="evidence" value="ECO:0007669"/>
    <property type="project" value="UniProtKB-KW"/>
</dbReference>
<dbReference type="RefSeq" id="WP_344247903.1">
    <property type="nucleotide sequence ID" value="NZ_BAAAHH010000075.1"/>
</dbReference>
<dbReference type="CDD" id="cd02440">
    <property type="entry name" value="AdoMet_MTases"/>
    <property type="match status" value="1"/>
</dbReference>
<dbReference type="PANTHER" id="PTHR42912">
    <property type="entry name" value="METHYLTRANSFERASE"/>
    <property type="match status" value="1"/>
</dbReference>
<protein>
    <submittedName>
        <fullName evidence="2">Methyltransferase domain-containing protein</fullName>
    </submittedName>
</protein>